<evidence type="ECO:0000313" key="2">
    <source>
        <dbReference type="Proteomes" id="UP000320672"/>
    </source>
</evidence>
<protein>
    <submittedName>
        <fullName evidence="1">Uncharacterized protein</fullName>
    </submittedName>
</protein>
<sequence length="78" mass="8498">MGPFLPATLTTYSLLIYHTSLKNCEVNFFLVACQTVNSLLIEDGPVTLHVAICYSLLLAQTSTAEFSPGGRVSVYLSR</sequence>
<dbReference type="KEGG" id="rml:FF011L_19270"/>
<reference evidence="1 2" key="1">
    <citation type="submission" date="2019-02" db="EMBL/GenBank/DDBJ databases">
        <title>Deep-cultivation of Planctomycetes and their phenomic and genomic characterization uncovers novel biology.</title>
        <authorList>
            <person name="Wiegand S."/>
            <person name="Jogler M."/>
            <person name="Boedeker C."/>
            <person name="Pinto D."/>
            <person name="Vollmers J."/>
            <person name="Rivas-Marin E."/>
            <person name="Kohn T."/>
            <person name="Peeters S.H."/>
            <person name="Heuer A."/>
            <person name="Rast P."/>
            <person name="Oberbeckmann S."/>
            <person name="Bunk B."/>
            <person name="Jeske O."/>
            <person name="Meyerdierks A."/>
            <person name="Storesund J.E."/>
            <person name="Kallscheuer N."/>
            <person name="Luecker S."/>
            <person name="Lage O.M."/>
            <person name="Pohl T."/>
            <person name="Merkel B.J."/>
            <person name="Hornburger P."/>
            <person name="Mueller R.-W."/>
            <person name="Bruemmer F."/>
            <person name="Labrenz M."/>
            <person name="Spormann A.M."/>
            <person name="Op den Camp H."/>
            <person name="Overmann J."/>
            <person name="Amann R."/>
            <person name="Jetten M.S.M."/>
            <person name="Mascher T."/>
            <person name="Medema M.H."/>
            <person name="Devos D.P."/>
            <person name="Kaster A.-K."/>
            <person name="Ovreas L."/>
            <person name="Rohde M."/>
            <person name="Galperin M.Y."/>
            <person name="Jogler C."/>
        </authorList>
    </citation>
    <scope>NUCLEOTIDE SEQUENCE [LARGE SCALE GENOMIC DNA]</scope>
    <source>
        <strain evidence="1 2">FF011L</strain>
    </source>
</reference>
<keyword evidence="2" id="KW-1185">Reference proteome</keyword>
<dbReference type="Proteomes" id="UP000320672">
    <property type="component" value="Chromosome"/>
</dbReference>
<accession>A0A517ME56</accession>
<gene>
    <name evidence="1" type="ORF">FF011L_19270</name>
</gene>
<organism evidence="1 2">
    <name type="scientific">Roseimaritima multifibrata</name>
    <dbReference type="NCBI Taxonomy" id="1930274"/>
    <lineage>
        <taxon>Bacteria</taxon>
        <taxon>Pseudomonadati</taxon>
        <taxon>Planctomycetota</taxon>
        <taxon>Planctomycetia</taxon>
        <taxon>Pirellulales</taxon>
        <taxon>Pirellulaceae</taxon>
        <taxon>Roseimaritima</taxon>
    </lineage>
</organism>
<name>A0A517ME56_9BACT</name>
<dbReference type="AlphaFoldDB" id="A0A517ME56"/>
<evidence type="ECO:0000313" key="1">
    <source>
        <dbReference type="EMBL" id="QDS93170.1"/>
    </source>
</evidence>
<proteinExistence type="predicted"/>
<dbReference type="EMBL" id="CP036262">
    <property type="protein sequence ID" value="QDS93170.1"/>
    <property type="molecule type" value="Genomic_DNA"/>
</dbReference>